<evidence type="ECO:0000256" key="8">
    <source>
        <dbReference type="SAM" id="Phobius"/>
    </source>
</evidence>
<evidence type="ECO:0000256" key="6">
    <source>
        <dbReference type="ARBA" id="ARBA00023136"/>
    </source>
</evidence>
<keyword evidence="4 8" id="KW-0812">Transmembrane</keyword>
<feature type="transmembrane region" description="Helical" evidence="8">
    <location>
        <begin position="133"/>
        <end position="166"/>
    </location>
</feature>
<feature type="transmembrane region" description="Helical" evidence="8">
    <location>
        <begin position="102"/>
        <end position="121"/>
    </location>
</feature>
<feature type="transmembrane region" description="Helical" evidence="8">
    <location>
        <begin position="370"/>
        <end position="393"/>
    </location>
</feature>
<evidence type="ECO:0000256" key="2">
    <source>
        <dbReference type="ARBA" id="ARBA00022475"/>
    </source>
</evidence>
<evidence type="ECO:0000256" key="1">
    <source>
        <dbReference type="ARBA" id="ARBA00004651"/>
    </source>
</evidence>
<evidence type="ECO:0000313" key="9">
    <source>
        <dbReference type="EMBL" id="RKT56731.1"/>
    </source>
</evidence>
<keyword evidence="9" id="KW-0328">Glycosyltransferase</keyword>
<evidence type="ECO:0000256" key="4">
    <source>
        <dbReference type="ARBA" id="ARBA00022692"/>
    </source>
</evidence>
<feature type="transmembrane region" description="Helical" evidence="8">
    <location>
        <begin position="315"/>
        <end position="330"/>
    </location>
</feature>
<feature type="transmembrane region" description="Helical" evidence="8">
    <location>
        <begin position="342"/>
        <end position="364"/>
    </location>
</feature>
<dbReference type="Pfam" id="PF09594">
    <property type="entry name" value="GT87"/>
    <property type="match status" value="1"/>
</dbReference>
<protein>
    <submittedName>
        <fullName evidence="9">Alpha-1,2-mannosyltransferase</fullName>
    </submittedName>
</protein>
<feature type="transmembrane region" description="Helical" evidence="8">
    <location>
        <begin position="206"/>
        <end position="224"/>
    </location>
</feature>
<feature type="transmembrane region" description="Helical" evidence="8">
    <location>
        <begin position="19"/>
        <end position="40"/>
    </location>
</feature>
<accession>A0A495W4W8</accession>
<dbReference type="EMBL" id="RBXO01000001">
    <property type="protein sequence ID" value="RKT56731.1"/>
    <property type="molecule type" value="Genomic_DNA"/>
</dbReference>
<gene>
    <name evidence="9" type="ORF">C8E97_5441</name>
</gene>
<dbReference type="InterPro" id="IPR018584">
    <property type="entry name" value="GT87"/>
</dbReference>
<evidence type="ECO:0000256" key="7">
    <source>
        <dbReference type="ARBA" id="ARBA00024033"/>
    </source>
</evidence>
<keyword evidence="3 9" id="KW-0808">Transferase</keyword>
<feature type="transmembrane region" description="Helical" evidence="8">
    <location>
        <begin position="266"/>
        <end position="286"/>
    </location>
</feature>
<feature type="transmembrane region" description="Helical" evidence="8">
    <location>
        <begin position="178"/>
        <end position="199"/>
    </location>
</feature>
<comment type="similarity">
    <text evidence="7">Belongs to the glycosyltransferase 87 family.</text>
</comment>
<name>A0A495W4W8_9PSEU</name>
<dbReference type="GO" id="GO:0005886">
    <property type="term" value="C:plasma membrane"/>
    <property type="evidence" value="ECO:0007669"/>
    <property type="project" value="UniProtKB-SubCell"/>
</dbReference>
<dbReference type="RefSeq" id="WP_121008246.1">
    <property type="nucleotide sequence ID" value="NZ_RBXO01000001.1"/>
</dbReference>
<keyword evidence="10" id="KW-1185">Reference proteome</keyword>
<evidence type="ECO:0000313" key="10">
    <source>
        <dbReference type="Proteomes" id="UP000282084"/>
    </source>
</evidence>
<dbReference type="AlphaFoldDB" id="A0A495W4W8"/>
<keyword evidence="6 8" id="KW-0472">Membrane</keyword>
<comment type="caution">
    <text evidence="9">The sequence shown here is derived from an EMBL/GenBank/DDBJ whole genome shotgun (WGS) entry which is preliminary data.</text>
</comment>
<evidence type="ECO:0000256" key="5">
    <source>
        <dbReference type="ARBA" id="ARBA00022989"/>
    </source>
</evidence>
<evidence type="ECO:0000256" key="3">
    <source>
        <dbReference type="ARBA" id="ARBA00022679"/>
    </source>
</evidence>
<keyword evidence="5 8" id="KW-1133">Transmembrane helix</keyword>
<keyword evidence="2" id="KW-1003">Cell membrane</keyword>
<reference evidence="9 10" key="1">
    <citation type="submission" date="2018-10" db="EMBL/GenBank/DDBJ databases">
        <title>Sequencing the genomes of 1000 actinobacteria strains.</title>
        <authorList>
            <person name="Klenk H.-P."/>
        </authorList>
    </citation>
    <scope>NUCLEOTIDE SEQUENCE [LARGE SCALE GENOMIC DNA]</scope>
    <source>
        <strain evidence="9 10">DSM 43800</strain>
    </source>
</reference>
<organism evidence="9 10">
    <name type="scientific">Saccharothrix australiensis</name>
    <dbReference type="NCBI Taxonomy" id="2072"/>
    <lineage>
        <taxon>Bacteria</taxon>
        <taxon>Bacillati</taxon>
        <taxon>Actinomycetota</taxon>
        <taxon>Actinomycetes</taxon>
        <taxon>Pseudonocardiales</taxon>
        <taxon>Pseudonocardiaceae</taxon>
        <taxon>Saccharothrix</taxon>
    </lineage>
</organism>
<dbReference type="Proteomes" id="UP000282084">
    <property type="component" value="Unassembled WGS sequence"/>
</dbReference>
<dbReference type="GO" id="GO:0016758">
    <property type="term" value="F:hexosyltransferase activity"/>
    <property type="evidence" value="ECO:0007669"/>
    <property type="project" value="InterPro"/>
</dbReference>
<feature type="transmembrane region" description="Helical" evidence="8">
    <location>
        <begin position="293"/>
        <end position="309"/>
    </location>
</feature>
<proteinExistence type="inferred from homology"/>
<dbReference type="OrthoDB" id="9774600at2"/>
<comment type="subcellular location">
    <subcellularLocation>
        <location evidence="1">Cell membrane</location>
        <topology evidence="1">Multi-pass membrane protein</topology>
    </subcellularLocation>
</comment>
<sequence length="406" mass="42443">MTADPAPLPRPTARDRVPIAFLAVAVAAVATAVVVAGLALGDAIPTLRNDFAVFHLGGSSVLSGVSPYDVVTDDHYRFLYPPFAALVLAPLGLVGLDVGFALWTFASVLGLEVVVWLALGLAEPGSPTRRARFAVFATVAALPTTPVFYLLEFGQITVLLVLLAMVDLALRPGRWQGVAVGVAAGIKLTPLIFVAYFLLTRRVRAAALSAGAFAATVLVGFAVLPGPSARYWGDHFLDSGRMWPPEAAPYNQSLRGVLAHLPGAPWSWVVAAAVVGVAGLAVSAWAARRDKPAAGVLACAVTGLLISPVSWPQHWVWVVPGLALWLWWGRRRGPAHARGVGSAWLALVVSAALMFPTPIGLAAVAPPVAWIVLLSALQVLAGLAFLVVLAVVLRREDRAAGAGPQP</sequence>